<reference evidence="2 3" key="1">
    <citation type="submission" date="2019-07" db="EMBL/GenBank/DDBJ databases">
        <title>Finished genome of Venturia effusa.</title>
        <authorList>
            <person name="Young C.A."/>
            <person name="Cox M.P."/>
            <person name="Ganley A.R.D."/>
            <person name="David W.J."/>
        </authorList>
    </citation>
    <scope>NUCLEOTIDE SEQUENCE [LARGE SCALE GENOMIC DNA]</scope>
    <source>
        <strain evidence="3">albino</strain>
    </source>
</reference>
<accession>A0A517LFU7</accession>
<keyword evidence="1" id="KW-0732">Signal</keyword>
<name>A0A517LFU7_9PEZI</name>
<dbReference type="AlphaFoldDB" id="A0A517LFU7"/>
<evidence type="ECO:0000313" key="3">
    <source>
        <dbReference type="Proteomes" id="UP000316270"/>
    </source>
</evidence>
<evidence type="ECO:0000313" key="2">
    <source>
        <dbReference type="EMBL" id="QDS74510.1"/>
    </source>
</evidence>
<protein>
    <submittedName>
        <fullName evidence="2">Uncharacterized protein</fullName>
    </submittedName>
</protein>
<proteinExistence type="predicted"/>
<feature type="chain" id="PRO_5022169735" evidence="1">
    <location>
        <begin position="24"/>
        <end position="160"/>
    </location>
</feature>
<dbReference type="EMBL" id="CP042195">
    <property type="protein sequence ID" value="QDS74510.1"/>
    <property type="molecule type" value="Genomic_DNA"/>
</dbReference>
<sequence>MHITSYLGVLAALLALAPLSVSAKKKRQCHQARFIYQIKCDLGNMHCPGDPDEDPRSYTNIPPAAWTALGTILLDWEAWANTDGVTHKCGGFCGRPFKRWPGNGWYGYTWAMYCDAARQRDEPNSGPPSPPGSVELVEEKKDCDVHCESHGSCGFDFGNC</sequence>
<organism evidence="2 3">
    <name type="scientific">Venturia effusa</name>
    <dbReference type="NCBI Taxonomy" id="50376"/>
    <lineage>
        <taxon>Eukaryota</taxon>
        <taxon>Fungi</taxon>
        <taxon>Dikarya</taxon>
        <taxon>Ascomycota</taxon>
        <taxon>Pezizomycotina</taxon>
        <taxon>Dothideomycetes</taxon>
        <taxon>Pleosporomycetidae</taxon>
        <taxon>Venturiales</taxon>
        <taxon>Venturiaceae</taxon>
        <taxon>Venturia</taxon>
    </lineage>
</organism>
<gene>
    <name evidence="2" type="ORF">FKW77_007263</name>
</gene>
<feature type="signal peptide" evidence="1">
    <location>
        <begin position="1"/>
        <end position="23"/>
    </location>
</feature>
<dbReference type="Proteomes" id="UP000316270">
    <property type="component" value="Chromosome 11"/>
</dbReference>
<keyword evidence="3" id="KW-1185">Reference proteome</keyword>
<evidence type="ECO:0000256" key="1">
    <source>
        <dbReference type="SAM" id="SignalP"/>
    </source>
</evidence>